<comment type="caution">
    <text evidence="1">The sequence shown here is derived from an EMBL/GenBank/DDBJ whole genome shotgun (WGS) entry which is preliminary data.</text>
</comment>
<dbReference type="RefSeq" id="WP_264726619.1">
    <property type="nucleotide sequence ID" value="NZ_JAPDMX010000026.1"/>
</dbReference>
<accession>A0ABT3IAF9</accession>
<evidence type="ECO:0000313" key="1">
    <source>
        <dbReference type="EMBL" id="MCW3173041.1"/>
    </source>
</evidence>
<dbReference type="InterPro" id="IPR009962">
    <property type="entry name" value="DUF1488"/>
</dbReference>
<proteinExistence type="predicted"/>
<organism evidence="1 2">
    <name type="scientific">Shewanella subflava</name>
    <dbReference type="NCBI Taxonomy" id="2986476"/>
    <lineage>
        <taxon>Bacteria</taxon>
        <taxon>Pseudomonadati</taxon>
        <taxon>Pseudomonadota</taxon>
        <taxon>Gammaproteobacteria</taxon>
        <taxon>Alteromonadales</taxon>
        <taxon>Shewanellaceae</taxon>
        <taxon>Shewanella</taxon>
    </lineage>
</organism>
<gene>
    <name evidence="1" type="ORF">OHT75_11180</name>
</gene>
<dbReference type="Pfam" id="PF07369">
    <property type="entry name" value="DUF1488"/>
    <property type="match status" value="1"/>
</dbReference>
<reference evidence="1" key="1">
    <citation type="submission" date="2022-10" db="EMBL/GenBank/DDBJ databases">
        <title>Shewanella flava sp. nov, isolated from the estuary of the Fenhe River into the Yellow River.</title>
        <authorList>
            <person name="Li Y."/>
        </authorList>
    </citation>
    <scope>NUCLEOTIDE SEQUENCE</scope>
    <source>
        <strain evidence="1">FYR11-62</strain>
    </source>
</reference>
<dbReference type="SUPFAM" id="SSF160272">
    <property type="entry name" value="Shew3726-like"/>
    <property type="match status" value="1"/>
</dbReference>
<keyword evidence="2" id="KW-1185">Reference proteome</keyword>
<protein>
    <submittedName>
        <fullName evidence="1">DUF1488 domain-containing protein</fullName>
    </submittedName>
</protein>
<dbReference type="InterPro" id="IPR036692">
    <property type="entry name" value="Shew3726-like_sf"/>
</dbReference>
<dbReference type="Gene3D" id="3.30.160.140">
    <property type="entry name" value="Shew3726-like"/>
    <property type="match status" value="1"/>
</dbReference>
<sequence>MNQSLIFGDDVTVGENTVIFTAQQQGQNINCKISFVALGELSLLQVNIHNAAMAFEQVRFDIEELTEHAIKDELFEDDGSILL</sequence>
<dbReference type="EMBL" id="JAPDMX010000026">
    <property type="protein sequence ID" value="MCW3173041.1"/>
    <property type="molecule type" value="Genomic_DNA"/>
</dbReference>
<evidence type="ECO:0000313" key="2">
    <source>
        <dbReference type="Proteomes" id="UP001163714"/>
    </source>
</evidence>
<name>A0ABT3IAF9_9GAMM</name>
<dbReference type="Proteomes" id="UP001163714">
    <property type="component" value="Unassembled WGS sequence"/>
</dbReference>